<keyword evidence="4 8" id="KW-0489">Methyltransferase</keyword>
<reference evidence="9" key="1">
    <citation type="journal article" date="2004" name="Environ. Microbiol.">
        <title>The genome of Desulfotalea psychrophila, a sulfate-reducing bacterium from permanently cold Arctic sediments.</title>
        <authorList>
            <person name="Rabus R."/>
            <person name="Ruepp A."/>
            <person name="Frickey T."/>
            <person name="Rattei T."/>
            <person name="Fartmann B."/>
            <person name="Stark M."/>
            <person name="Bauer M."/>
            <person name="Zibat A."/>
            <person name="Lombardot T."/>
            <person name="Becker I."/>
            <person name="Amann J."/>
            <person name="Gellner K."/>
            <person name="Teeling H."/>
            <person name="Leuschner W.D."/>
            <person name="Gloeckner F.-O."/>
            <person name="Lupas A.N."/>
            <person name="Amann R."/>
            <person name="Klenk H.-P."/>
        </authorList>
    </citation>
    <scope>NUCLEOTIDE SEQUENCE [LARGE SCALE GENOMIC DNA]</scope>
    <source>
        <strain evidence="9">DSM 12343 / LSv54</strain>
    </source>
</reference>
<evidence type="ECO:0000256" key="2">
    <source>
        <dbReference type="ARBA" id="ARBA00005879"/>
    </source>
</evidence>
<comment type="pathway">
    <text evidence="1">Cofactor biosynthesis; adenosylcobalamin biosynthesis.</text>
</comment>
<dbReference type="InterPro" id="IPR006362">
    <property type="entry name" value="Cbl_synth_CobM/CibF"/>
</dbReference>
<dbReference type="Pfam" id="PF00590">
    <property type="entry name" value="TP_methylase"/>
    <property type="match status" value="1"/>
</dbReference>
<dbReference type="InterPro" id="IPR003043">
    <property type="entry name" value="Uropor_MeTrfase_CS"/>
</dbReference>
<dbReference type="GO" id="GO:0009236">
    <property type="term" value="P:cobalamin biosynthetic process"/>
    <property type="evidence" value="ECO:0007669"/>
    <property type="project" value="UniProtKB-UniPathway"/>
</dbReference>
<comment type="similarity">
    <text evidence="2">Belongs to the precorrin methyltransferase family.</text>
</comment>
<evidence type="ECO:0000256" key="5">
    <source>
        <dbReference type="ARBA" id="ARBA00022679"/>
    </source>
</evidence>
<evidence type="ECO:0000256" key="6">
    <source>
        <dbReference type="ARBA" id="ARBA00022691"/>
    </source>
</evidence>
<dbReference type="Proteomes" id="UP000000602">
    <property type="component" value="Chromosome"/>
</dbReference>
<dbReference type="GO" id="GO:0032259">
    <property type="term" value="P:methylation"/>
    <property type="evidence" value="ECO:0007669"/>
    <property type="project" value="UniProtKB-KW"/>
</dbReference>
<dbReference type="OrthoDB" id="9815856at2"/>
<dbReference type="InterPro" id="IPR000878">
    <property type="entry name" value="4pyrrol_Mease"/>
</dbReference>
<dbReference type="eggNOG" id="COG2875">
    <property type="taxonomic scope" value="Bacteria"/>
</dbReference>
<dbReference type="InterPro" id="IPR050161">
    <property type="entry name" value="Siro_Cobalamin_biosynth"/>
</dbReference>
<organism evidence="8 9">
    <name type="scientific">Desulfotalea psychrophila (strain LSv54 / DSM 12343)</name>
    <dbReference type="NCBI Taxonomy" id="177439"/>
    <lineage>
        <taxon>Bacteria</taxon>
        <taxon>Pseudomonadati</taxon>
        <taxon>Thermodesulfobacteriota</taxon>
        <taxon>Desulfobulbia</taxon>
        <taxon>Desulfobulbales</taxon>
        <taxon>Desulfocapsaceae</taxon>
        <taxon>Desulfotalea</taxon>
    </lineage>
</organism>
<protein>
    <submittedName>
        <fullName evidence="8">Probable precorrin-4 C11-methyltransferase (CobM)</fullName>
    </submittedName>
</protein>
<dbReference type="Gene3D" id="3.40.1010.10">
    <property type="entry name" value="Cobalt-precorrin-4 Transmethylase, Domain 1"/>
    <property type="match status" value="1"/>
</dbReference>
<dbReference type="NCBIfam" id="TIGR01465">
    <property type="entry name" value="cobM_cbiF"/>
    <property type="match status" value="1"/>
</dbReference>
<evidence type="ECO:0000313" key="8">
    <source>
        <dbReference type="EMBL" id="CAG34951.1"/>
    </source>
</evidence>
<keyword evidence="6" id="KW-0949">S-adenosyl-L-methionine</keyword>
<evidence type="ECO:0000313" key="9">
    <source>
        <dbReference type="Proteomes" id="UP000000602"/>
    </source>
</evidence>
<evidence type="ECO:0000256" key="4">
    <source>
        <dbReference type="ARBA" id="ARBA00022603"/>
    </source>
</evidence>
<keyword evidence="5 8" id="KW-0808">Transferase</keyword>
<dbReference type="PANTHER" id="PTHR45790">
    <property type="entry name" value="SIROHEME SYNTHASE-RELATED"/>
    <property type="match status" value="1"/>
</dbReference>
<dbReference type="STRING" id="177439.DP0222"/>
<dbReference type="SUPFAM" id="SSF53790">
    <property type="entry name" value="Tetrapyrrole methylase"/>
    <property type="match status" value="1"/>
</dbReference>
<keyword evidence="3" id="KW-0169">Cobalamin biosynthesis</keyword>
<feature type="domain" description="Tetrapyrrole methylase" evidence="7">
    <location>
        <begin position="7"/>
        <end position="211"/>
    </location>
</feature>
<dbReference type="UniPathway" id="UPA00148"/>
<name>Q6ARS4_DESPS</name>
<dbReference type="InterPro" id="IPR014776">
    <property type="entry name" value="4pyrrole_Mease_sub2"/>
</dbReference>
<dbReference type="Gene3D" id="3.30.950.10">
    <property type="entry name" value="Methyltransferase, Cobalt-precorrin-4 Transmethylase, Domain 2"/>
    <property type="match status" value="1"/>
</dbReference>
<dbReference type="PROSITE" id="PS00839">
    <property type="entry name" value="SUMT_1"/>
    <property type="match status" value="1"/>
</dbReference>
<dbReference type="InterPro" id="IPR035996">
    <property type="entry name" value="4pyrrol_Methylase_sf"/>
</dbReference>
<dbReference type="KEGG" id="dps:DP0222"/>
<dbReference type="EMBL" id="CR522870">
    <property type="protein sequence ID" value="CAG34951.1"/>
    <property type="molecule type" value="Genomic_DNA"/>
</dbReference>
<dbReference type="HOGENOM" id="CLU_011276_7_1_7"/>
<dbReference type="CDD" id="cd11641">
    <property type="entry name" value="Precorrin-4_C11-MT"/>
    <property type="match status" value="1"/>
</dbReference>
<dbReference type="GO" id="GO:0046026">
    <property type="term" value="F:precorrin-4 C11-methyltransferase activity"/>
    <property type="evidence" value="ECO:0007669"/>
    <property type="project" value="InterPro"/>
</dbReference>
<dbReference type="RefSeq" id="WP_011187467.1">
    <property type="nucleotide sequence ID" value="NC_006138.1"/>
</dbReference>
<sequence>MREEKQTVYFVGAGPGDPELITVKGQRLLQEADLIIYTGSLVPRALVENLAGESINSAPLNLDEVFTLIKTAHAEGKRIVRLHTGDSAIFGAINEQLALLRAHSIPFQVIPGVSSALATAAALETQLTLPEVAQTVIFTRRAGRTPVPAGEDLISLARHGSTMMIFLSISMISEVVAELLEGGYPVHTPAAVVEKASWPEERILRGTLTNIAQQVKDAGITKTALIAVGPAISLEAPEILSKLYDRGFSHEYRQAKP</sequence>
<proteinExistence type="inferred from homology"/>
<dbReference type="PANTHER" id="PTHR45790:SF4">
    <property type="entry name" value="COBALT-PRECORRIN-4 C(11)-METHYLTRANSFERASE"/>
    <property type="match status" value="1"/>
</dbReference>
<keyword evidence="9" id="KW-1185">Reference proteome</keyword>
<accession>Q6ARS4</accession>
<evidence type="ECO:0000259" key="7">
    <source>
        <dbReference type="Pfam" id="PF00590"/>
    </source>
</evidence>
<evidence type="ECO:0000256" key="1">
    <source>
        <dbReference type="ARBA" id="ARBA00004953"/>
    </source>
</evidence>
<gene>
    <name evidence="8" type="ordered locus">DP0222</name>
</gene>
<dbReference type="AlphaFoldDB" id="Q6ARS4"/>
<evidence type="ECO:0000256" key="3">
    <source>
        <dbReference type="ARBA" id="ARBA00022573"/>
    </source>
</evidence>
<dbReference type="InterPro" id="IPR014777">
    <property type="entry name" value="4pyrrole_Mease_sub1"/>
</dbReference>